<dbReference type="SUPFAM" id="SSF55073">
    <property type="entry name" value="Nucleotide cyclase"/>
    <property type="match status" value="1"/>
</dbReference>
<dbReference type="SMART" id="SM00267">
    <property type="entry name" value="GGDEF"/>
    <property type="match status" value="1"/>
</dbReference>
<dbReference type="InterPro" id="IPR050469">
    <property type="entry name" value="Diguanylate_Cyclase"/>
</dbReference>
<dbReference type="KEGG" id="por:APT59_05560"/>
<evidence type="ECO:0000256" key="5">
    <source>
        <dbReference type="SAM" id="Coils"/>
    </source>
</evidence>
<dbReference type="InterPro" id="IPR043128">
    <property type="entry name" value="Rev_trsase/Diguanyl_cyclase"/>
</dbReference>
<feature type="coiled-coil region" evidence="5">
    <location>
        <begin position="53"/>
        <end position="87"/>
    </location>
</feature>
<evidence type="ECO:0000256" key="3">
    <source>
        <dbReference type="ARBA" id="ARBA00012528"/>
    </source>
</evidence>
<dbReference type="RefSeq" id="WP_059313948.1">
    <property type="nucleotide sequence ID" value="NZ_CP013987.1"/>
</dbReference>
<dbReference type="InterPro" id="IPR000160">
    <property type="entry name" value="GGDEF_dom"/>
</dbReference>
<evidence type="ECO:0000256" key="1">
    <source>
        <dbReference type="ARBA" id="ARBA00001946"/>
    </source>
</evidence>
<dbReference type="OrthoDB" id="9812260at2"/>
<protein>
    <recommendedName>
        <fullName evidence="3">diguanylate cyclase</fullName>
        <ecNumber evidence="3">2.7.7.65</ecNumber>
    </recommendedName>
</protein>
<proteinExistence type="predicted"/>
<evidence type="ECO:0000256" key="4">
    <source>
        <dbReference type="ARBA" id="ARBA00034247"/>
    </source>
</evidence>
<reference evidence="7 8" key="1">
    <citation type="submission" date="2016-01" db="EMBL/GenBank/DDBJ databases">
        <title>Annotation of Pseudomonas oryzihabitans USDA-ARS-USMARC-56511.</title>
        <authorList>
            <person name="Harhay G.P."/>
            <person name="Harhay D.M."/>
            <person name="Smith T.P.L."/>
            <person name="Bono J.L."/>
            <person name="Heaton M.P."/>
            <person name="Clawson M.L."/>
            <person name="Chitko-Mckown C.G."/>
            <person name="Capik S.F."/>
            <person name="DeDonder K.D."/>
            <person name="Apley M.D."/>
            <person name="Lubbers B.V."/>
            <person name="White B.J."/>
            <person name="Larson R.L."/>
        </authorList>
    </citation>
    <scope>NUCLEOTIDE SEQUENCE [LARGE SCALE GENOMIC DNA]</scope>
    <source>
        <strain evidence="7 8">USDA-ARS-USMARC-56511</strain>
    </source>
</reference>
<evidence type="ECO:0000313" key="7">
    <source>
        <dbReference type="EMBL" id="ALZ83699.1"/>
    </source>
</evidence>
<dbReference type="EC" id="2.7.7.65" evidence="3"/>
<comment type="cofactor">
    <cofactor evidence="1">
        <name>Mg(2+)</name>
        <dbReference type="ChEBI" id="CHEBI:18420"/>
    </cofactor>
</comment>
<dbReference type="AlphaFoldDB" id="A0A0U4WM21"/>
<evidence type="ECO:0000256" key="2">
    <source>
        <dbReference type="ARBA" id="ARBA00004533"/>
    </source>
</evidence>
<dbReference type="PROSITE" id="PS50887">
    <property type="entry name" value="GGDEF"/>
    <property type="match status" value="1"/>
</dbReference>
<dbReference type="EMBL" id="CP013987">
    <property type="protein sequence ID" value="ALZ83699.1"/>
    <property type="molecule type" value="Genomic_DNA"/>
</dbReference>
<dbReference type="InterPro" id="IPR029787">
    <property type="entry name" value="Nucleotide_cyclase"/>
</dbReference>
<gene>
    <name evidence="7" type="ORF">APT59_05560</name>
</gene>
<dbReference type="GO" id="GO:0005886">
    <property type="term" value="C:plasma membrane"/>
    <property type="evidence" value="ECO:0007669"/>
    <property type="project" value="UniProtKB-SubCell"/>
</dbReference>
<dbReference type="FunFam" id="3.30.70.270:FF:000001">
    <property type="entry name" value="Diguanylate cyclase domain protein"/>
    <property type="match status" value="1"/>
</dbReference>
<dbReference type="NCBIfam" id="TIGR00254">
    <property type="entry name" value="GGDEF"/>
    <property type="match status" value="1"/>
</dbReference>
<dbReference type="Gene3D" id="3.30.70.270">
    <property type="match status" value="1"/>
</dbReference>
<sequence>MTASVRRYSPADPGPDLFEQEAGVLQAARALYTADDADAERYRAALGDLTLHFERLMRETRRLIARSDRAEREMNALNQQLQTLTQQLEYRATHDALTGVLNRGAVIDQAGQALRQGGGAMIVLDIDHFKRINDEFGHPVGDRVIQAIARCLQEIVQAPAIVGRVGGEEFTVLLPTTARDEVLAMTERLRLRIAQDTTGPASVTASFGLSLNAPGTEFEIAYSLADAALYQAKRGGRNQVMLAD</sequence>
<dbReference type="Pfam" id="PF00990">
    <property type="entry name" value="GGDEF"/>
    <property type="match status" value="1"/>
</dbReference>
<accession>A0A0U4WM21</accession>
<dbReference type="GO" id="GO:0052621">
    <property type="term" value="F:diguanylate cyclase activity"/>
    <property type="evidence" value="ECO:0007669"/>
    <property type="project" value="UniProtKB-EC"/>
</dbReference>
<feature type="domain" description="GGDEF" evidence="6">
    <location>
        <begin position="117"/>
        <end position="244"/>
    </location>
</feature>
<evidence type="ECO:0000259" key="6">
    <source>
        <dbReference type="PROSITE" id="PS50887"/>
    </source>
</evidence>
<dbReference type="CDD" id="cd01949">
    <property type="entry name" value="GGDEF"/>
    <property type="match status" value="1"/>
</dbReference>
<organism evidence="7 8">
    <name type="scientific">Pseudomonas oryzihabitans</name>
    <dbReference type="NCBI Taxonomy" id="47885"/>
    <lineage>
        <taxon>Bacteria</taxon>
        <taxon>Pseudomonadati</taxon>
        <taxon>Pseudomonadota</taxon>
        <taxon>Gammaproteobacteria</taxon>
        <taxon>Pseudomonadales</taxon>
        <taxon>Pseudomonadaceae</taxon>
        <taxon>Pseudomonas</taxon>
    </lineage>
</organism>
<comment type="subcellular location">
    <subcellularLocation>
        <location evidence="2">Cell inner membrane</location>
    </subcellularLocation>
</comment>
<name>A0A0U4WM21_9PSED</name>
<keyword evidence="5" id="KW-0175">Coiled coil</keyword>
<evidence type="ECO:0000313" key="8">
    <source>
        <dbReference type="Proteomes" id="UP000064137"/>
    </source>
</evidence>
<dbReference type="PANTHER" id="PTHR45138:SF9">
    <property type="entry name" value="DIGUANYLATE CYCLASE DGCM-RELATED"/>
    <property type="match status" value="1"/>
</dbReference>
<dbReference type="Proteomes" id="UP000064137">
    <property type="component" value="Chromosome"/>
</dbReference>
<dbReference type="PANTHER" id="PTHR45138">
    <property type="entry name" value="REGULATORY COMPONENTS OF SENSORY TRANSDUCTION SYSTEM"/>
    <property type="match status" value="1"/>
</dbReference>
<comment type="catalytic activity">
    <reaction evidence="4">
        <text>2 GTP = 3',3'-c-di-GMP + 2 diphosphate</text>
        <dbReference type="Rhea" id="RHEA:24898"/>
        <dbReference type="ChEBI" id="CHEBI:33019"/>
        <dbReference type="ChEBI" id="CHEBI:37565"/>
        <dbReference type="ChEBI" id="CHEBI:58805"/>
        <dbReference type="EC" id="2.7.7.65"/>
    </reaction>
</comment>